<dbReference type="PANTHER" id="PTHR11562:SF17">
    <property type="entry name" value="RE54080P-RELATED"/>
    <property type="match status" value="1"/>
</dbReference>
<feature type="transmembrane region" description="Helical" evidence="6">
    <location>
        <begin position="147"/>
        <end position="166"/>
    </location>
</feature>
<keyword evidence="3" id="KW-0864">Zinc transport</keyword>
<keyword evidence="2 6" id="KW-0812">Transmembrane</keyword>
<feature type="transmembrane region" description="Helical" evidence="6">
    <location>
        <begin position="106"/>
        <end position="126"/>
    </location>
</feature>
<evidence type="ECO:0000256" key="4">
    <source>
        <dbReference type="ARBA" id="ARBA00022989"/>
    </source>
</evidence>
<proteinExistence type="predicted"/>
<feature type="transmembrane region" description="Helical" evidence="6">
    <location>
        <begin position="52"/>
        <end position="70"/>
    </location>
</feature>
<dbReference type="InterPro" id="IPR027469">
    <property type="entry name" value="Cation_efflux_TMD_sf"/>
</dbReference>
<dbReference type="KEGG" id="ptx:ABW99_05290"/>
<reference evidence="9" key="1">
    <citation type="submission" date="2015-06" db="EMBL/GenBank/DDBJ databases">
        <authorList>
            <person name="Lim Y.L."/>
            <person name="Ee R."/>
            <person name="Yong D."/>
            <person name="How K.Y."/>
            <person name="Yin W.F."/>
            <person name="Chan K.G."/>
        </authorList>
    </citation>
    <scope>NUCLEOTIDE SEQUENCE [LARGE SCALE GENOMIC DNA]</scope>
    <source>
        <strain evidence="9">DSM 25325</strain>
    </source>
</reference>
<evidence type="ECO:0000256" key="2">
    <source>
        <dbReference type="ARBA" id="ARBA00022692"/>
    </source>
</evidence>
<evidence type="ECO:0000256" key="1">
    <source>
        <dbReference type="ARBA" id="ARBA00004141"/>
    </source>
</evidence>
<dbReference type="InterPro" id="IPR050681">
    <property type="entry name" value="CDF/SLC30A"/>
</dbReference>
<dbReference type="OrthoDB" id="9799649at2"/>
<evidence type="ECO:0000313" key="9">
    <source>
        <dbReference type="Proteomes" id="UP000036700"/>
    </source>
</evidence>
<accession>A0A0G3EKZ0</accession>
<dbReference type="PATRIC" id="fig|445709.3.peg.1139"/>
<feature type="domain" description="Cation efflux protein transmembrane" evidence="7">
    <location>
        <begin position="21"/>
        <end position="193"/>
    </location>
</feature>
<feature type="transmembrane region" description="Helical" evidence="6">
    <location>
        <begin position="82"/>
        <end position="100"/>
    </location>
</feature>
<dbReference type="GO" id="GO:0005886">
    <property type="term" value="C:plasma membrane"/>
    <property type="evidence" value="ECO:0007669"/>
    <property type="project" value="TreeGrafter"/>
</dbReference>
<dbReference type="EMBL" id="CP011568">
    <property type="protein sequence ID" value="AKJ67728.1"/>
    <property type="molecule type" value="Genomic_DNA"/>
</dbReference>
<keyword evidence="9" id="KW-1185">Reference proteome</keyword>
<dbReference type="STRING" id="445709.ABW99_05290"/>
<dbReference type="Gene3D" id="1.20.1510.10">
    <property type="entry name" value="Cation efflux protein transmembrane domain"/>
    <property type="match status" value="1"/>
</dbReference>
<evidence type="ECO:0000256" key="3">
    <source>
        <dbReference type="ARBA" id="ARBA00022906"/>
    </source>
</evidence>
<organism evidence="8 9">
    <name type="scientific">Pandoraea thiooxydans</name>
    <dbReference type="NCBI Taxonomy" id="445709"/>
    <lineage>
        <taxon>Bacteria</taxon>
        <taxon>Pseudomonadati</taxon>
        <taxon>Pseudomonadota</taxon>
        <taxon>Betaproteobacteria</taxon>
        <taxon>Burkholderiales</taxon>
        <taxon>Burkholderiaceae</taxon>
        <taxon>Pandoraea</taxon>
    </lineage>
</organism>
<keyword evidence="5 6" id="KW-0472">Membrane</keyword>
<dbReference type="RefSeq" id="WP_047213436.1">
    <property type="nucleotide sequence ID" value="NZ_CP011568.3"/>
</dbReference>
<feature type="transmembrane region" description="Helical" evidence="6">
    <location>
        <begin position="21"/>
        <end position="40"/>
    </location>
</feature>
<evidence type="ECO:0000313" key="8">
    <source>
        <dbReference type="EMBL" id="AKJ67728.1"/>
    </source>
</evidence>
<keyword evidence="3" id="KW-0862">Zinc</keyword>
<dbReference type="SUPFAM" id="SSF161111">
    <property type="entry name" value="Cation efflux protein transmembrane domain-like"/>
    <property type="match status" value="1"/>
</dbReference>
<dbReference type="GO" id="GO:0005385">
    <property type="term" value="F:zinc ion transmembrane transporter activity"/>
    <property type="evidence" value="ECO:0007669"/>
    <property type="project" value="TreeGrafter"/>
</dbReference>
<dbReference type="Pfam" id="PF01545">
    <property type="entry name" value="Cation_efflux"/>
    <property type="match status" value="1"/>
</dbReference>
<name>A0A0G3EKZ0_9BURK</name>
<dbReference type="AlphaFoldDB" id="A0A0G3EKZ0"/>
<keyword evidence="3" id="KW-0406">Ion transport</keyword>
<evidence type="ECO:0000256" key="6">
    <source>
        <dbReference type="SAM" id="Phobius"/>
    </source>
</evidence>
<evidence type="ECO:0000259" key="7">
    <source>
        <dbReference type="Pfam" id="PF01545"/>
    </source>
</evidence>
<dbReference type="InterPro" id="IPR058533">
    <property type="entry name" value="Cation_efflux_TM"/>
</dbReference>
<dbReference type="Proteomes" id="UP000036700">
    <property type="component" value="Chromosome"/>
</dbReference>
<keyword evidence="4 6" id="KW-1133">Transmembrane helix</keyword>
<sequence>MTCDCAPTHIESAAQRKMLRMALTLNAAMFVIGTLLGYWAQSTGVLADALDMLTDAIAYGLALQAASRGAAFKRHSAQYSGLVLLLLGAGIAAQALWRWYAGSQPVGPAMMAYAVVSFAVNLYVLTKLTRFRHDGVHLSASYLCTRADVLANIAVFVCGGVIVVTGAHWVDLLVGFAIALYVFKEAGEILRQARLAR</sequence>
<dbReference type="PANTHER" id="PTHR11562">
    <property type="entry name" value="CATION EFFLUX PROTEIN/ ZINC TRANSPORTER"/>
    <property type="match status" value="1"/>
</dbReference>
<keyword evidence="3" id="KW-0813">Transport</keyword>
<comment type="subcellular location">
    <subcellularLocation>
        <location evidence="1">Membrane</location>
        <topology evidence="1">Multi-pass membrane protein</topology>
    </subcellularLocation>
</comment>
<evidence type="ECO:0000256" key="5">
    <source>
        <dbReference type="ARBA" id="ARBA00023136"/>
    </source>
</evidence>
<protein>
    <recommendedName>
        <fullName evidence="7">Cation efflux protein transmembrane domain-containing protein</fullName>
    </recommendedName>
</protein>
<gene>
    <name evidence="8" type="ORF">ABW99_05290</name>
</gene>